<comment type="caution">
    <text evidence="4">The sequence shown here is derived from an EMBL/GenBank/DDBJ whole genome shotgun (WGS) entry which is preliminary data.</text>
</comment>
<keyword evidence="1 2" id="KW-0732">Signal</keyword>
<dbReference type="SUPFAM" id="SSF52266">
    <property type="entry name" value="SGNH hydrolase"/>
    <property type="match status" value="1"/>
</dbReference>
<dbReference type="PANTHER" id="PTHR43308">
    <property type="entry name" value="OUTER MEMBRANE PROTEIN ALPHA-RELATED"/>
    <property type="match status" value="1"/>
</dbReference>
<feature type="domain" description="SLH" evidence="3">
    <location>
        <begin position="364"/>
        <end position="424"/>
    </location>
</feature>
<dbReference type="Pfam" id="PF00395">
    <property type="entry name" value="SLH"/>
    <property type="match status" value="3"/>
</dbReference>
<reference evidence="5" key="1">
    <citation type="submission" date="2016-05" db="EMBL/GenBank/DDBJ databases">
        <authorList>
            <person name="Liu B."/>
            <person name="Wang J."/>
            <person name="Zhu Y."/>
            <person name="Liu G."/>
            <person name="Chen Q."/>
            <person name="Chen Z."/>
            <person name="Lan J."/>
            <person name="Che J."/>
            <person name="Ge C."/>
            <person name="Shi H."/>
            <person name="Pan Z."/>
            <person name="Liu X."/>
        </authorList>
    </citation>
    <scope>NUCLEOTIDE SEQUENCE [LARGE SCALE GENOMIC DNA]</scope>
    <source>
        <strain evidence="5">FJAT-27215</strain>
    </source>
</reference>
<name>A0A1B9AYU4_9BACI</name>
<dbReference type="PROSITE" id="PS51272">
    <property type="entry name" value="SLH"/>
    <property type="match status" value="3"/>
</dbReference>
<feature type="domain" description="SLH" evidence="3">
    <location>
        <begin position="246"/>
        <end position="309"/>
    </location>
</feature>
<evidence type="ECO:0000313" key="5">
    <source>
        <dbReference type="Proteomes" id="UP000092578"/>
    </source>
</evidence>
<proteinExistence type="predicted"/>
<dbReference type="InterPro" id="IPR013830">
    <property type="entry name" value="SGNH_hydro"/>
</dbReference>
<evidence type="ECO:0000259" key="3">
    <source>
        <dbReference type="PROSITE" id="PS51272"/>
    </source>
</evidence>
<dbReference type="InterPro" id="IPR001119">
    <property type="entry name" value="SLH_dom"/>
</dbReference>
<evidence type="ECO:0000256" key="2">
    <source>
        <dbReference type="SAM" id="SignalP"/>
    </source>
</evidence>
<dbReference type="Pfam" id="PF13472">
    <property type="entry name" value="Lipase_GDSL_2"/>
    <property type="match status" value="1"/>
</dbReference>
<evidence type="ECO:0000256" key="1">
    <source>
        <dbReference type="ARBA" id="ARBA00022729"/>
    </source>
</evidence>
<dbReference type="PANTHER" id="PTHR43308:SF5">
    <property type="entry name" value="S-LAYER PROTEIN _ PEPTIDOGLYCAN ENDO-BETA-N-ACETYLGLUCOSAMINIDASE"/>
    <property type="match status" value="1"/>
</dbReference>
<protein>
    <recommendedName>
        <fullName evidence="3">SLH domain-containing protein</fullName>
    </recommendedName>
</protein>
<dbReference type="EMBL" id="MAYT01000012">
    <property type="protein sequence ID" value="OCA88908.1"/>
    <property type="molecule type" value="Genomic_DNA"/>
</dbReference>
<feature type="domain" description="SLH" evidence="3">
    <location>
        <begin position="311"/>
        <end position="363"/>
    </location>
</feature>
<dbReference type="RefSeq" id="WP_065410221.1">
    <property type="nucleotide sequence ID" value="NZ_MAYT01000012.1"/>
</dbReference>
<evidence type="ECO:0000313" key="4">
    <source>
        <dbReference type="EMBL" id="OCA88908.1"/>
    </source>
</evidence>
<dbReference type="Gene3D" id="3.40.50.1110">
    <property type="entry name" value="SGNH hydrolase"/>
    <property type="match status" value="1"/>
</dbReference>
<organism evidence="4 5">
    <name type="scientific">Pseudobacillus wudalianchiensis</name>
    <dbReference type="NCBI Taxonomy" id="1743143"/>
    <lineage>
        <taxon>Bacteria</taxon>
        <taxon>Bacillati</taxon>
        <taxon>Bacillota</taxon>
        <taxon>Bacilli</taxon>
        <taxon>Bacillales</taxon>
        <taxon>Bacillaceae</taxon>
        <taxon>Pseudobacillus</taxon>
    </lineage>
</organism>
<accession>A0A1B9AYU4</accession>
<dbReference type="Proteomes" id="UP000092578">
    <property type="component" value="Unassembled WGS sequence"/>
</dbReference>
<sequence>MKGKKIISLLLSTVLFVTAFFSPAAAGAAPVKLDYVALGDSLAAGQDPYGNKTSAGYADFIAAKWKQEGKLGSYTKEYAKSGATTADVLAGLQLPDVQQAVKQAEVITLSAGANDLFKVVKVNPSTGKIEVNQEEALRAWAALQENLIKINKQLKQLNPQAKVYIMGYFFAFPHFAEGTEKEQAKTLTLFLNQKIEQAAKQNGNLFVSVQEFDKNGASYLPNPADVHPNEAGYQVMADAFFKVYKPGVYFSDLPASPQAQQAILVLAEAGILNGKPNGTFEPGRNITRAEAAIIFANLLPWLPESPKKPVFKDISPSMKSYKAIAQLTEAGIFSKAPRFNPNQPLTRAQMARLLTVIYKLEAQGSVNFKDVPANFWAKEEISAVTSNSLMIGFQNNTFQPNKPITRAEFAITIYRVKEAARFTS</sequence>
<dbReference type="InterPro" id="IPR051465">
    <property type="entry name" value="Cell_Envelope_Struct_Comp"/>
</dbReference>
<keyword evidence="5" id="KW-1185">Reference proteome</keyword>
<dbReference type="InterPro" id="IPR036514">
    <property type="entry name" value="SGNH_hydro_sf"/>
</dbReference>
<dbReference type="AlphaFoldDB" id="A0A1B9AYU4"/>
<feature type="chain" id="PRO_5008622407" description="SLH domain-containing protein" evidence="2">
    <location>
        <begin position="29"/>
        <end position="424"/>
    </location>
</feature>
<feature type="signal peptide" evidence="2">
    <location>
        <begin position="1"/>
        <end position="28"/>
    </location>
</feature>
<gene>
    <name evidence="4" type="ORF">A8F95_05650</name>
</gene>